<dbReference type="Pfam" id="PF05640">
    <property type="entry name" value="NKAIN"/>
    <property type="match status" value="1"/>
</dbReference>
<evidence type="ECO:0000256" key="8">
    <source>
        <dbReference type="SAM" id="MobiDB-lite"/>
    </source>
</evidence>
<proteinExistence type="inferred from homology"/>
<gene>
    <name evidence="9" type="primary">NKAIN_1</name>
    <name evidence="9" type="ORF">g.77289</name>
</gene>
<evidence type="ECO:0000256" key="3">
    <source>
        <dbReference type="ARBA" id="ARBA00022475"/>
    </source>
</evidence>
<evidence type="ECO:0000256" key="2">
    <source>
        <dbReference type="ARBA" id="ARBA00006364"/>
    </source>
</evidence>
<keyword evidence="6 7" id="KW-0472">Membrane</keyword>
<sequence>MGCNKRLFLLTVCICQVVTTIWRQIFDFLGYMWGPIIINFFQIIFSIFGIFGAWQLKSNYILSYCLWTLVWCAWNSFVFCYYENVGILDRNTDILSLGTGSDSWWHYNGPGCNALFLPNETGESLPWAPLKPNLVTGCLLPYQHVEATQAVIHIILAVFGFFVGVTLNHRIRNGKQAKNYDVVAAPLTLKKSGAPMYPVDLMPRRVTDNTTESSEERMAWISEPDLRQKPMTPRRVKRRSISRGTLPPYSGPSLGPQQSGPPVPHPRDLGSFPRRHNHHRSSTRSSSRSRSSRPNPVTRLMDHQESSRGHTNHMFQHSPENSLVYEPERPPSARSSYSNYHGTRPHSYRHSHNFLVQGPPGYSSQSETAI</sequence>
<feature type="transmembrane region" description="Helical" evidence="7">
    <location>
        <begin position="150"/>
        <end position="168"/>
    </location>
</feature>
<evidence type="ECO:0000256" key="1">
    <source>
        <dbReference type="ARBA" id="ARBA00004651"/>
    </source>
</evidence>
<feature type="compositionally biased region" description="Basic and acidic residues" evidence="8">
    <location>
        <begin position="214"/>
        <end position="228"/>
    </location>
</feature>
<feature type="compositionally biased region" description="Basic residues" evidence="8">
    <location>
        <begin position="343"/>
        <end position="352"/>
    </location>
</feature>
<comment type="subcellular location">
    <subcellularLocation>
        <location evidence="1 7">Cell membrane</location>
        <topology evidence="1 7">Multi-pass membrane protein</topology>
    </subcellularLocation>
</comment>
<accession>A0A146L4A9</accession>
<protein>
    <recommendedName>
        <fullName evidence="7">Sodium/potassium-transporting ATPase subunit beta-1-interacting protein</fullName>
        <shortName evidence="7">Na(+)/K(+)-transporting ATPase subunit beta-1-interacting protein</shortName>
    </recommendedName>
</protein>
<evidence type="ECO:0000313" key="9">
    <source>
        <dbReference type="EMBL" id="JAQ03293.1"/>
    </source>
</evidence>
<evidence type="ECO:0000256" key="6">
    <source>
        <dbReference type="ARBA" id="ARBA00023136"/>
    </source>
</evidence>
<organism evidence="9">
    <name type="scientific">Lygus hesperus</name>
    <name type="common">Western plant bug</name>
    <dbReference type="NCBI Taxonomy" id="30085"/>
    <lineage>
        <taxon>Eukaryota</taxon>
        <taxon>Metazoa</taxon>
        <taxon>Ecdysozoa</taxon>
        <taxon>Arthropoda</taxon>
        <taxon>Hexapoda</taxon>
        <taxon>Insecta</taxon>
        <taxon>Pterygota</taxon>
        <taxon>Neoptera</taxon>
        <taxon>Paraneoptera</taxon>
        <taxon>Hemiptera</taxon>
        <taxon>Heteroptera</taxon>
        <taxon>Panheteroptera</taxon>
        <taxon>Cimicomorpha</taxon>
        <taxon>Miridae</taxon>
        <taxon>Mirini</taxon>
        <taxon>Lygus</taxon>
    </lineage>
</organism>
<keyword evidence="4 7" id="KW-0812">Transmembrane</keyword>
<evidence type="ECO:0000256" key="5">
    <source>
        <dbReference type="ARBA" id="ARBA00022989"/>
    </source>
</evidence>
<dbReference type="InterPro" id="IPR008516">
    <property type="entry name" value="Na/K-Atpase_Interacting"/>
</dbReference>
<comment type="similarity">
    <text evidence="2 7">Belongs to the NKAIN family.</text>
</comment>
<dbReference type="EMBL" id="GDHC01015336">
    <property type="protein sequence ID" value="JAQ03293.1"/>
    <property type="molecule type" value="Transcribed_RNA"/>
</dbReference>
<feature type="compositionally biased region" description="Basic residues" evidence="8">
    <location>
        <begin position="273"/>
        <end position="282"/>
    </location>
</feature>
<evidence type="ECO:0000256" key="7">
    <source>
        <dbReference type="RuleBase" id="RU368041"/>
    </source>
</evidence>
<dbReference type="GO" id="GO:0005886">
    <property type="term" value="C:plasma membrane"/>
    <property type="evidence" value="ECO:0007669"/>
    <property type="project" value="UniProtKB-SubCell"/>
</dbReference>
<feature type="transmembrane region" description="Helical" evidence="7">
    <location>
        <begin position="61"/>
        <end position="82"/>
    </location>
</feature>
<feature type="compositionally biased region" description="Low complexity" evidence="8">
    <location>
        <begin position="283"/>
        <end position="299"/>
    </location>
</feature>
<feature type="compositionally biased region" description="Low complexity" evidence="8">
    <location>
        <begin position="246"/>
        <end position="258"/>
    </location>
</feature>
<name>A0A146L4A9_LYGHE</name>
<keyword evidence="5 7" id="KW-1133">Transmembrane helix</keyword>
<dbReference type="AlphaFoldDB" id="A0A146L4A9"/>
<dbReference type="GO" id="GO:0002028">
    <property type="term" value="P:regulation of sodium ion transport"/>
    <property type="evidence" value="ECO:0007669"/>
    <property type="project" value="UniProtKB-UniRule"/>
</dbReference>
<feature type="transmembrane region" description="Helical" evidence="7">
    <location>
        <begin position="33"/>
        <end position="54"/>
    </location>
</feature>
<keyword evidence="3 7" id="KW-1003">Cell membrane</keyword>
<reference evidence="9" key="1">
    <citation type="journal article" date="2016" name="Gigascience">
        <title>De novo construction of an expanded transcriptome assembly for the western tarnished plant bug, Lygus hesperus.</title>
        <authorList>
            <person name="Tassone E.E."/>
            <person name="Geib S.M."/>
            <person name="Hall B."/>
            <person name="Fabrick J.A."/>
            <person name="Brent C.S."/>
            <person name="Hull J.J."/>
        </authorList>
    </citation>
    <scope>NUCLEOTIDE SEQUENCE</scope>
</reference>
<feature type="compositionally biased region" description="Basic residues" evidence="8">
    <location>
        <begin position="232"/>
        <end position="241"/>
    </location>
</feature>
<evidence type="ECO:0000256" key="4">
    <source>
        <dbReference type="ARBA" id="ARBA00022692"/>
    </source>
</evidence>
<dbReference type="PANTHER" id="PTHR13084:SF6">
    <property type="entry name" value="SODIUM_POTASSIUM-TRANSPORTING ATPASE SUBUNIT BETA-1-INTERACTING PROTEIN"/>
    <property type="match status" value="1"/>
</dbReference>
<feature type="region of interest" description="Disordered" evidence="8">
    <location>
        <begin position="200"/>
        <end position="370"/>
    </location>
</feature>
<dbReference type="PANTHER" id="PTHR13084">
    <property type="entry name" value="T-CELL LYMPHOMA BREAKPOINT-ASSOCIATED TARGET 1-RELATED"/>
    <property type="match status" value="1"/>
</dbReference>